<comment type="caution">
    <text evidence="9">The sequence shown here is derived from an EMBL/GenBank/DDBJ whole genome shotgun (WGS) entry which is preliminary data.</text>
</comment>
<evidence type="ECO:0000256" key="6">
    <source>
        <dbReference type="ARBA" id="ARBA00023065"/>
    </source>
</evidence>
<dbReference type="Gene3D" id="3.30.70.1450">
    <property type="entry name" value="Regulator of K+ conductance, C-terminal domain"/>
    <property type="match status" value="1"/>
</dbReference>
<dbReference type="PANTHER" id="PTHR43833">
    <property type="entry name" value="POTASSIUM CHANNEL PROTEIN 2-RELATED-RELATED"/>
    <property type="match status" value="1"/>
</dbReference>
<keyword evidence="2" id="KW-0813">Transport</keyword>
<dbReference type="GO" id="GO:0005886">
    <property type="term" value="C:plasma membrane"/>
    <property type="evidence" value="ECO:0007669"/>
    <property type="project" value="InterPro"/>
</dbReference>
<evidence type="ECO:0000256" key="3">
    <source>
        <dbReference type="ARBA" id="ARBA00022538"/>
    </source>
</evidence>
<protein>
    <recommendedName>
        <fullName evidence="1">Trk system potassium uptake protein TrkA</fullName>
    </recommendedName>
</protein>
<dbReference type="SUPFAM" id="SSF116726">
    <property type="entry name" value="TrkA C-terminal domain-like"/>
    <property type="match status" value="1"/>
</dbReference>
<dbReference type="Proteomes" id="UP000824241">
    <property type="component" value="Unassembled WGS sequence"/>
</dbReference>
<dbReference type="PRINTS" id="PR00335">
    <property type="entry name" value="KUPTAKETRKA"/>
</dbReference>
<evidence type="ECO:0000313" key="10">
    <source>
        <dbReference type="Proteomes" id="UP000824241"/>
    </source>
</evidence>
<dbReference type="InterPro" id="IPR036291">
    <property type="entry name" value="NAD(P)-bd_dom_sf"/>
</dbReference>
<evidence type="ECO:0000256" key="4">
    <source>
        <dbReference type="ARBA" id="ARBA00022958"/>
    </source>
</evidence>
<evidence type="ECO:0000259" key="7">
    <source>
        <dbReference type="PROSITE" id="PS51201"/>
    </source>
</evidence>
<name>A0A9D1DXX4_9FIRM</name>
<dbReference type="Gene3D" id="3.40.50.720">
    <property type="entry name" value="NAD(P)-binding Rossmann-like Domain"/>
    <property type="match status" value="1"/>
</dbReference>
<sequence length="218" mass="23841">MKVIIIGGGKLGFYLAKTLQEQKHDVVVVETDRRTCTEVLQGLQIPVICGDGTTSEALRAAGAETADVIVAVTGKDEHNLVACQLAKMMFPVKKTIAKVNNPKNAPIMRQLGIDVVISSTDAIARQIEWEVDLSGFKYIAALGQGEATLHEIMLPENFAYSGYKLSDIRLPQQSVIVAVERQFEVVIPRGNTQIFAGDKLVVLVKGNELDLVRDRLKL</sequence>
<evidence type="ECO:0000313" key="9">
    <source>
        <dbReference type="EMBL" id="HIR61031.1"/>
    </source>
</evidence>
<dbReference type="GO" id="GO:0015079">
    <property type="term" value="F:potassium ion transmembrane transporter activity"/>
    <property type="evidence" value="ECO:0007669"/>
    <property type="project" value="InterPro"/>
</dbReference>
<dbReference type="PANTHER" id="PTHR43833:SF5">
    <property type="entry name" value="TRK SYSTEM POTASSIUM UPTAKE PROTEIN TRKA"/>
    <property type="match status" value="1"/>
</dbReference>
<proteinExistence type="predicted"/>
<dbReference type="AlphaFoldDB" id="A0A9D1DXX4"/>
<dbReference type="Pfam" id="PF02080">
    <property type="entry name" value="TrkA_C"/>
    <property type="match status" value="1"/>
</dbReference>
<dbReference type="Pfam" id="PF02254">
    <property type="entry name" value="TrkA_N"/>
    <property type="match status" value="1"/>
</dbReference>
<feature type="domain" description="RCK N-terminal" evidence="7">
    <location>
        <begin position="1"/>
        <end position="117"/>
    </location>
</feature>
<dbReference type="InterPro" id="IPR050721">
    <property type="entry name" value="Trk_Ktr_HKT_K-transport"/>
</dbReference>
<dbReference type="PROSITE" id="PS51202">
    <property type="entry name" value="RCK_C"/>
    <property type="match status" value="1"/>
</dbReference>
<keyword evidence="5" id="KW-0520">NAD</keyword>
<evidence type="ECO:0000259" key="8">
    <source>
        <dbReference type="PROSITE" id="PS51202"/>
    </source>
</evidence>
<reference evidence="9" key="2">
    <citation type="journal article" date="2021" name="PeerJ">
        <title>Extensive microbial diversity within the chicken gut microbiome revealed by metagenomics and culture.</title>
        <authorList>
            <person name="Gilroy R."/>
            <person name="Ravi A."/>
            <person name="Getino M."/>
            <person name="Pursley I."/>
            <person name="Horton D.L."/>
            <person name="Alikhan N.F."/>
            <person name="Baker D."/>
            <person name="Gharbi K."/>
            <person name="Hall N."/>
            <person name="Watson M."/>
            <person name="Adriaenssens E.M."/>
            <person name="Foster-Nyarko E."/>
            <person name="Jarju S."/>
            <person name="Secka A."/>
            <person name="Antonio M."/>
            <person name="Oren A."/>
            <person name="Chaudhuri R.R."/>
            <person name="La Ragione R."/>
            <person name="Hildebrand F."/>
            <person name="Pallen M.J."/>
        </authorList>
    </citation>
    <scope>NUCLEOTIDE SEQUENCE</scope>
    <source>
        <strain evidence="9">CHK189-12415</strain>
    </source>
</reference>
<accession>A0A9D1DXX4</accession>
<keyword evidence="3" id="KW-0633">Potassium transport</keyword>
<evidence type="ECO:0000256" key="2">
    <source>
        <dbReference type="ARBA" id="ARBA00022448"/>
    </source>
</evidence>
<dbReference type="EMBL" id="DVHA01000179">
    <property type="protein sequence ID" value="HIR61031.1"/>
    <property type="molecule type" value="Genomic_DNA"/>
</dbReference>
<dbReference type="SUPFAM" id="SSF51735">
    <property type="entry name" value="NAD(P)-binding Rossmann-fold domains"/>
    <property type="match status" value="1"/>
</dbReference>
<keyword evidence="4" id="KW-0630">Potassium</keyword>
<dbReference type="PROSITE" id="PS51201">
    <property type="entry name" value="RCK_N"/>
    <property type="match status" value="1"/>
</dbReference>
<dbReference type="InterPro" id="IPR006037">
    <property type="entry name" value="RCK_C"/>
</dbReference>
<reference evidence="9" key="1">
    <citation type="submission" date="2020-10" db="EMBL/GenBank/DDBJ databases">
        <authorList>
            <person name="Gilroy R."/>
        </authorList>
    </citation>
    <scope>NUCLEOTIDE SEQUENCE</scope>
    <source>
        <strain evidence="9">CHK189-12415</strain>
    </source>
</reference>
<dbReference type="InterPro" id="IPR036721">
    <property type="entry name" value="RCK_C_sf"/>
</dbReference>
<feature type="domain" description="RCK C-terminal" evidence="8">
    <location>
        <begin position="137"/>
        <end position="218"/>
    </location>
</feature>
<dbReference type="InterPro" id="IPR006036">
    <property type="entry name" value="K_uptake_TrkA"/>
</dbReference>
<evidence type="ECO:0000256" key="1">
    <source>
        <dbReference type="ARBA" id="ARBA00017378"/>
    </source>
</evidence>
<dbReference type="InterPro" id="IPR003148">
    <property type="entry name" value="RCK_N"/>
</dbReference>
<gene>
    <name evidence="9" type="ORF">IAB37_05600</name>
</gene>
<evidence type="ECO:0000256" key="5">
    <source>
        <dbReference type="ARBA" id="ARBA00023027"/>
    </source>
</evidence>
<keyword evidence="6" id="KW-0406">Ion transport</keyword>
<organism evidence="9 10">
    <name type="scientific">Candidatus Faecivivens stercoravium</name>
    <dbReference type="NCBI Taxonomy" id="2840803"/>
    <lineage>
        <taxon>Bacteria</taxon>
        <taxon>Bacillati</taxon>
        <taxon>Bacillota</taxon>
        <taxon>Clostridia</taxon>
        <taxon>Eubacteriales</taxon>
        <taxon>Oscillospiraceae</taxon>
        <taxon>Oscillospiraceae incertae sedis</taxon>
        <taxon>Candidatus Faecivivens</taxon>
    </lineage>
</organism>